<accession>A0A7H8UGX5</accession>
<sequence length="90" mass="10507">MRFARGEMTARKNAQPKQKRLRIQLLAGDYLNKLRNIFCRPERPESGVKNSKYAKSFMLDQGDRCVDHQELTLESDWGEQTKAAQRQHEG</sequence>
<dbReference type="EMBL" id="CP056117">
    <property type="protein sequence ID" value="QKZ99186.1"/>
    <property type="molecule type" value="Genomic_DNA"/>
</dbReference>
<protein>
    <submittedName>
        <fullName evidence="1">Uncharacterized protein</fullName>
    </submittedName>
</protein>
<reference evidence="1 2" key="1">
    <citation type="submission" date="2020-06" db="EMBL/GenBank/DDBJ databases">
        <title>Long-read sequencing of DSM26481-BlokeschLab.</title>
        <authorList>
            <person name="Blokesch M."/>
        </authorList>
    </citation>
    <scope>NUCLEOTIDE SEQUENCE [LARGE SCALE GENOMIC DNA]</scope>
    <source>
        <strain evidence="1 2">DSM 26481</strain>
    </source>
</reference>
<dbReference type="AlphaFoldDB" id="A0A7H8UGX5"/>
<dbReference type="RefSeq" id="WP_176610361.1">
    <property type="nucleotide sequence ID" value="NZ_CP056117.1"/>
</dbReference>
<name>A0A7H8UGX5_ENTCL</name>
<dbReference type="Proteomes" id="UP000509421">
    <property type="component" value="Chromosome"/>
</dbReference>
<evidence type="ECO:0000313" key="1">
    <source>
        <dbReference type="EMBL" id="QKZ99186.1"/>
    </source>
</evidence>
<organism evidence="1 2">
    <name type="scientific">Enterobacter cloacae</name>
    <dbReference type="NCBI Taxonomy" id="550"/>
    <lineage>
        <taxon>Bacteria</taxon>
        <taxon>Pseudomonadati</taxon>
        <taxon>Pseudomonadota</taxon>
        <taxon>Gammaproteobacteria</taxon>
        <taxon>Enterobacterales</taxon>
        <taxon>Enterobacteriaceae</taxon>
        <taxon>Enterobacter</taxon>
        <taxon>Enterobacter cloacae complex</taxon>
    </lineage>
</organism>
<gene>
    <name evidence="1" type="ORF">HWQ14_16675</name>
</gene>
<proteinExistence type="predicted"/>
<evidence type="ECO:0000313" key="2">
    <source>
        <dbReference type="Proteomes" id="UP000509421"/>
    </source>
</evidence>